<accession>A0AB33J911</accession>
<reference evidence="1" key="1">
    <citation type="submission" date="2024-07" db="EMBL/GenBank/DDBJ databases">
        <title>Complete genome sequence of Prevotella sp. YM-2024 GTC17259.</title>
        <authorList>
            <person name="Hayashi M."/>
            <person name="Muto Y."/>
            <person name="Tanaka K."/>
            <person name="Niwa H."/>
        </authorList>
    </citation>
    <scope>NUCLEOTIDE SEQUENCE</scope>
    <source>
        <strain evidence="1">GTC17259</strain>
    </source>
</reference>
<sequence length="375" mass="42902">MSEHINGDKIKKFLQDEYDKAMIVVAQQEKYACELPEIIRKHVDTVLDAAETSKGVFTVLFTSLIYKALNPEQDVRKHQSGIEGGYSGRTFDTKYITPFLKERGFPSMAESGWLTRSLEQKVPYDMDYTGAITPKKLKKSFLSVFDALENQNIDVGKLISYCLQGMIINRDKKDISLATPQNLSVAAIIQLLSQHFLFHYFSHGAARLPVLALYAIYQSLFEDDFKRYSGKTLLGLESHTSADTRSGRLGDIDIIDDKGNPFEAVEVKFEIEISHEIVTIAREKIQPSTVSRYYILSTKSILDKDYSKIENDVKQIKNVHGCQLIINGVFPTLKYYLRLLDDTSLFIKNYVHLLMTDKTIKYEHKRKWNELISAL</sequence>
<name>A0AB33J911_9BACT</name>
<evidence type="ECO:0008006" key="2">
    <source>
        <dbReference type="Google" id="ProtNLM"/>
    </source>
</evidence>
<organism evidence="1">
    <name type="scientific">Prevotella sp. GTC17259</name>
    <dbReference type="NCBI Taxonomy" id="3236795"/>
    <lineage>
        <taxon>Bacteria</taxon>
        <taxon>Pseudomonadati</taxon>
        <taxon>Bacteroidota</taxon>
        <taxon>Bacteroidia</taxon>
        <taxon>Bacteroidales</taxon>
        <taxon>Prevotellaceae</taxon>
        <taxon>Prevotella</taxon>
    </lineage>
</organism>
<dbReference type="REBASE" id="853386">
    <property type="entry name" value="Psp7259ORF17360P"/>
</dbReference>
<dbReference type="EMBL" id="AP035787">
    <property type="protein sequence ID" value="BFO76685.1"/>
    <property type="molecule type" value="Genomic_DNA"/>
</dbReference>
<protein>
    <recommendedName>
        <fullName evidence="2">DNA methyltransferase</fullName>
    </recommendedName>
</protein>
<gene>
    <name evidence="1" type="ORF">GTC17259_17350</name>
</gene>
<dbReference type="AlphaFoldDB" id="A0AB33J911"/>
<proteinExistence type="predicted"/>
<evidence type="ECO:0000313" key="1">
    <source>
        <dbReference type="EMBL" id="BFO76685.1"/>
    </source>
</evidence>